<protein>
    <submittedName>
        <fullName evidence="2">Uncharacterized protein</fullName>
    </submittedName>
</protein>
<comment type="caution">
    <text evidence="2">The sequence shown here is derived from an EMBL/GenBank/DDBJ whole genome shotgun (WGS) entry which is preliminary data.</text>
</comment>
<keyword evidence="1" id="KW-0812">Transmembrane</keyword>
<keyword evidence="1" id="KW-1133">Transmembrane helix</keyword>
<dbReference type="EMBL" id="MU865085">
    <property type="protein sequence ID" value="KAK4458047.1"/>
    <property type="molecule type" value="Genomic_DNA"/>
</dbReference>
<sequence length="93" mass="10829">MVFGFVHYGQLSILVSYWGLALLSFFFFFFFWSPGRFSKLEEREWEESTTTFELSHGVYYYYSSSSSVGLAEYTAVTCVISTLSWLPLARIRS</sequence>
<proteinExistence type="predicted"/>
<organism evidence="2 3">
    <name type="scientific">Cladorrhinum samala</name>
    <dbReference type="NCBI Taxonomy" id="585594"/>
    <lineage>
        <taxon>Eukaryota</taxon>
        <taxon>Fungi</taxon>
        <taxon>Dikarya</taxon>
        <taxon>Ascomycota</taxon>
        <taxon>Pezizomycotina</taxon>
        <taxon>Sordariomycetes</taxon>
        <taxon>Sordariomycetidae</taxon>
        <taxon>Sordariales</taxon>
        <taxon>Podosporaceae</taxon>
        <taxon>Cladorrhinum</taxon>
    </lineage>
</organism>
<name>A0AAV9HF34_9PEZI</name>
<dbReference type="AlphaFoldDB" id="A0AAV9HF34"/>
<gene>
    <name evidence="2" type="ORF">QBC42DRAFT_28571</name>
</gene>
<accession>A0AAV9HF34</accession>
<reference evidence="2" key="2">
    <citation type="submission" date="2023-06" db="EMBL/GenBank/DDBJ databases">
        <authorList>
            <consortium name="Lawrence Berkeley National Laboratory"/>
            <person name="Mondo S.J."/>
            <person name="Hensen N."/>
            <person name="Bonometti L."/>
            <person name="Westerberg I."/>
            <person name="Brannstrom I.O."/>
            <person name="Guillou S."/>
            <person name="Cros-Aarteil S."/>
            <person name="Calhoun S."/>
            <person name="Haridas S."/>
            <person name="Kuo A."/>
            <person name="Pangilinan J."/>
            <person name="Riley R."/>
            <person name="Labutti K."/>
            <person name="Andreopoulos B."/>
            <person name="Lipzen A."/>
            <person name="Chen C."/>
            <person name="Yanf M."/>
            <person name="Daum C."/>
            <person name="Ng V."/>
            <person name="Clum A."/>
            <person name="Steindorff A."/>
            <person name="Ohm R."/>
            <person name="Martin F."/>
            <person name="Silar P."/>
            <person name="Natvig D."/>
            <person name="Lalanne C."/>
            <person name="Gautier V."/>
            <person name="Ament-Velasquez S.L."/>
            <person name="Kruys A."/>
            <person name="Hutchinson M.I."/>
            <person name="Powell A.J."/>
            <person name="Barry K."/>
            <person name="Miller A.N."/>
            <person name="Grigoriev I.V."/>
            <person name="Debuchy R."/>
            <person name="Gladieux P."/>
            <person name="Thoren M.H."/>
            <person name="Johannesson H."/>
        </authorList>
    </citation>
    <scope>NUCLEOTIDE SEQUENCE</scope>
    <source>
        <strain evidence="2">PSN324</strain>
    </source>
</reference>
<evidence type="ECO:0000256" key="1">
    <source>
        <dbReference type="SAM" id="Phobius"/>
    </source>
</evidence>
<feature type="transmembrane region" description="Helical" evidence="1">
    <location>
        <begin position="70"/>
        <end position="88"/>
    </location>
</feature>
<evidence type="ECO:0000313" key="3">
    <source>
        <dbReference type="Proteomes" id="UP001321749"/>
    </source>
</evidence>
<evidence type="ECO:0000313" key="2">
    <source>
        <dbReference type="EMBL" id="KAK4458047.1"/>
    </source>
</evidence>
<keyword evidence="1" id="KW-0472">Membrane</keyword>
<reference evidence="2" key="1">
    <citation type="journal article" date="2023" name="Mol. Phylogenet. Evol.">
        <title>Genome-scale phylogeny and comparative genomics of the fungal order Sordariales.</title>
        <authorList>
            <person name="Hensen N."/>
            <person name="Bonometti L."/>
            <person name="Westerberg I."/>
            <person name="Brannstrom I.O."/>
            <person name="Guillou S."/>
            <person name="Cros-Aarteil S."/>
            <person name="Calhoun S."/>
            <person name="Haridas S."/>
            <person name="Kuo A."/>
            <person name="Mondo S."/>
            <person name="Pangilinan J."/>
            <person name="Riley R."/>
            <person name="LaButti K."/>
            <person name="Andreopoulos B."/>
            <person name="Lipzen A."/>
            <person name="Chen C."/>
            <person name="Yan M."/>
            <person name="Daum C."/>
            <person name="Ng V."/>
            <person name="Clum A."/>
            <person name="Steindorff A."/>
            <person name="Ohm R.A."/>
            <person name="Martin F."/>
            <person name="Silar P."/>
            <person name="Natvig D.O."/>
            <person name="Lalanne C."/>
            <person name="Gautier V."/>
            <person name="Ament-Velasquez S.L."/>
            <person name="Kruys A."/>
            <person name="Hutchinson M.I."/>
            <person name="Powell A.J."/>
            <person name="Barry K."/>
            <person name="Miller A.N."/>
            <person name="Grigoriev I.V."/>
            <person name="Debuchy R."/>
            <person name="Gladieux P."/>
            <person name="Hiltunen Thoren M."/>
            <person name="Johannesson H."/>
        </authorList>
    </citation>
    <scope>NUCLEOTIDE SEQUENCE</scope>
    <source>
        <strain evidence="2">PSN324</strain>
    </source>
</reference>
<keyword evidence="3" id="KW-1185">Reference proteome</keyword>
<dbReference type="Proteomes" id="UP001321749">
    <property type="component" value="Unassembled WGS sequence"/>
</dbReference>
<feature type="transmembrane region" description="Helical" evidence="1">
    <location>
        <begin position="12"/>
        <end position="32"/>
    </location>
</feature>